<dbReference type="Proteomes" id="UP000297245">
    <property type="component" value="Unassembled WGS sequence"/>
</dbReference>
<dbReference type="OrthoDB" id="3265169at2759"/>
<reference evidence="1 2" key="1">
    <citation type="journal article" date="2019" name="Nat. Ecol. Evol.">
        <title>Megaphylogeny resolves global patterns of mushroom evolution.</title>
        <authorList>
            <person name="Varga T."/>
            <person name="Krizsan K."/>
            <person name="Foldi C."/>
            <person name="Dima B."/>
            <person name="Sanchez-Garcia M."/>
            <person name="Sanchez-Ramirez S."/>
            <person name="Szollosi G.J."/>
            <person name="Szarkandi J.G."/>
            <person name="Papp V."/>
            <person name="Albert L."/>
            <person name="Andreopoulos W."/>
            <person name="Angelini C."/>
            <person name="Antonin V."/>
            <person name="Barry K.W."/>
            <person name="Bougher N.L."/>
            <person name="Buchanan P."/>
            <person name="Buyck B."/>
            <person name="Bense V."/>
            <person name="Catcheside P."/>
            <person name="Chovatia M."/>
            <person name="Cooper J."/>
            <person name="Damon W."/>
            <person name="Desjardin D."/>
            <person name="Finy P."/>
            <person name="Geml J."/>
            <person name="Haridas S."/>
            <person name="Hughes K."/>
            <person name="Justo A."/>
            <person name="Karasinski D."/>
            <person name="Kautmanova I."/>
            <person name="Kiss B."/>
            <person name="Kocsube S."/>
            <person name="Kotiranta H."/>
            <person name="LaButti K.M."/>
            <person name="Lechner B.E."/>
            <person name="Liimatainen K."/>
            <person name="Lipzen A."/>
            <person name="Lukacs Z."/>
            <person name="Mihaltcheva S."/>
            <person name="Morgado L.N."/>
            <person name="Niskanen T."/>
            <person name="Noordeloos M.E."/>
            <person name="Ohm R.A."/>
            <person name="Ortiz-Santana B."/>
            <person name="Ovrebo C."/>
            <person name="Racz N."/>
            <person name="Riley R."/>
            <person name="Savchenko A."/>
            <person name="Shiryaev A."/>
            <person name="Soop K."/>
            <person name="Spirin V."/>
            <person name="Szebenyi C."/>
            <person name="Tomsovsky M."/>
            <person name="Tulloss R.E."/>
            <person name="Uehling J."/>
            <person name="Grigoriev I.V."/>
            <person name="Vagvolgyi C."/>
            <person name="Papp T."/>
            <person name="Martin F.M."/>
            <person name="Miettinen O."/>
            <person name="Hibbett D.S."/>
            <person name="Nagy L.G."/>
        </authorList>
    </citation>
    <scope>NUCLEOTIDE SEQUENCE [LARGE SCALE GENOMIC DNA]</scope>
    <source>
        <strain evidence="1 2">CBS 962.96</strain>
    </source>
</reference>
<organism evidence="1 2">
    <name type="scientific">Dendrothele bispora (strain CBS 962.96)</name>
    <dbReference type="NCBI Taxonomy" id="1314807"/>
    <lineage>
        <taxon>Eukaryota</taxon>
        <taxon>Fungi</taxon>
        <taxon>Dikarya</taxon>
        <taxon>Basidiomycota</taxon>
        <taxon>Agaricomycotina</taxon>
        <taxon>Agaricomycetes</taxon>
        <taxon>Agaricomycetidae</taxon>
        <taxon>Agaricales</taxon>
        <taxon>Agaricales incertae sedis</taxon>
        <taxon>Dendrothele</taxon>
    </lineage>
</organism>
<dbReference type="AlphaFoldDB" id="A0A4S8L5F1"/>
<dbReference type="EMBL" id="ML179649">
    <property type="protein sequence ID" value="THU83641.1"/>
    <property type="molecule type" value="Genomic_DNA"/>
</dbReference>
<protein>
    <submittedName>
        <fullName evidence="1">Uncharacterized protein</fullName>
    </submittedName>
</protein>
<name>A0A4S8L5F1_DENBC</name>
<evidence type="ECO:0000313" key="1">
    <source>
        <dbReference type="EMBL" id="THU83641.1"/>
    </source>
</evidence>
<gene>
    <name evidence="1" type="ORF">K435DRAFT_871072</name>
</gene>
<proteinExistence type="predicted"/>
<keyword evidence="2" id="KW-1185">Reference proteome</keyword>
<sequence length="265" mass="30115">MAIGDLLVSAGPSLESFKFCVKVVGIPEEGLNLDASLQHINFTKNPNLRNITLDVDAPAYLVPFLQRLTKSRYPPSLKKLHIPRLVPEKRSIHFDCKRIDGLLQHPYFSALGEFRCRQCVLPEIGEEWYNGRPIEGSQSWKEMESKIEELKVAMPKLADKGILQKYCTGARASSGVMTFREDASNEDQYTENNDQNRNYCERCRLMGILDGDEMDWEVWAAGHFGRKEKVEMAKGLTRVDWLGGEGMVTWIGLVRGEGGVWEMKM</sequence>
<accession>A0A4S8L5F1</accession>
<evidence type="ECO:0000313" key="2">
    <source>
        <dbReference type="Proteomes" id="UP000297245"/>
    </source>
</evidence>